<protein>
    <submittedName>
        <fullName evidence="1">Uncharacterized protein</fullName>
    </submittedName>
</protein>
<dbReference type="OrthoDB" id="2886156at2"/>
<keyword evidence="2" id="KW-1185">Reference proteome</keyword>
<dbReference type="EMBL" id="CP020953">
    <property type="protein sequence ID" value="AWI06780.1"/>
    <property type="molecule type" value="Genomic_DNA"/>
</dbReference>
<evidence type="ECO:0000313" key="1">
    <source>
        <dbReference type="EMBL" id="AWI06780.1"/>
    </source>
</evidence>
<dbReference type="Proteomes" id="UP000244910">
    <property type="component" value="Chromosome"/>
</dbReference>
<sequence length="78" mass="9395">MEMKDFILNGDILSLQVKINEDNYRFSVRWKVPQKPYDETWKLEGYINVVTGEKDLTEEQVNKFIDTINARWNWNVKV</sequence>
<name>A0A2U8DVW9_9CLOT</name>
<dbReference type="AlphaFoldDB" id="A0A2U8DVW9"/>
<gene>
    <name evidence="1" type="ORF">B9W14_20530</name>
</gene>
<dbReference type="RefSeq" id="WP_032077202.1">
    <property type="nucleotide sequence ID" value="NZ_CP020953.1"/>
</dbReference>
<accession>A0A2U8DVW9</accession>
<proteinExistence type="predicted"/>
<evidence type="ECO:0000313" key="2">
    <source>
        <dbReference type="Proteomes" id="UP000244910"/>
    </source>
</evidence>
<dbReference type="KEGG" id="cdrk:B9W14_20530"/>
<organism evidence="1 2">
    <name type="scientific">Clostridium drakei</name>
    <dbReference type="NCBI Taxonomy" id="332101"/>
    <lineage>
        <taxon>Bacteria</taxon>
        <taxon>Bacillati</taxon>
        <taxon>Bacillota</taxon>
        <taxon>Clostridia</taxon>
        <taxon>Eubacteriales</taxon>
        <taxon>Clostridiaceae</taxon>
        <taxon>Clostridium</taxon>
    </lineage>
</organism>
<reference evidence="2" key="1">
    <citation type="submission" date="2017-04" db="EMBL/GenBank/DDBJ databases">
        <authorList>
            <person name="Song Y."/>
            <person name="Cho B.-K."/>
        </authorList>
    </citation>
    <scope>NUCLEOTIDE SEQUENCE [LARGE SCALE GENOMIC DNA]</scope>
    <source>
        <strain evidence="2">SL1</strain>
    </source>
</reference>